<feature type="non-terminal residue" evidence="2">
    <location>
        <position position="159"/>
    </location>
</feature>
<dbReference type="Gene3D" id="3.40.50.300">
    <property type="entry name" value="P-loop containing nucleotide triphosphate hydrolases"/>
    <property type="match status" value="1"/>
</dbReference>
<reference evidence="2" key="1">
    <citation type="submission" date="2013-08" db="EMBL/GenBank/DDBJ databases">
        <authorList>
            <person name="Mendez C."/>
            <person name="Richter M."/>
            <person name="Ferrer M."/>
            <person name="Sanchez J."/>
        </authorList>
    </citation>
    <scope>NUCLEOTIDE SEQUENCE</scope>
</reference>
<protein>
    <submittedName>
        <fullName evidence="2">Type IV secretory pathway VirB4 protein-like protein</fullName>
    </submittedName>
</protein>
<evidence type="ECO:0000313" key="2">
    <source>
        <dbReference type="EMBL" id="EQD50066.1"/>
    </source>
</evidence>
<dbReference type="EMBL" id="AUZY01007379">
    <property type="protein sequence ID" value="EQD50066.1"/>
    <property type="molecule type" value="Genomic_DNA"/>
</dbReference>
<dbReference type="Pfam" id="PF01935">
    <property type="entry name" value="DUF87"/>
    <property type="match status" value="1"/>
</dbReference>
<feature type="domain" description="Helicase HerA central" evidence="1">
    <location>
        <begin position="53"/>
        <end position="118"/>
    </location>
</feature>
<name>T0ZP20_9ZZZZ</name>
<dbReference type="InterPro" id="IPR027417">
    <property type="entry name" value="P-loop_NTPase"/>
</dbReference>
<gene>
    <name evidence="2" type="ORF">B1B_11368</name>
</gene>
<dbReference type="SUPFAM" id="SSF52540">
    <property type="entry name" value="P-loop containing nucleoside triphosphate hydrolases"/>
    <property type="match status" value="1"/>
</dbReference>
<organism evidence="2">
    <name type="scientific">mine drainage metagenome</name>
    <dbReference type="NCBI Taxonomy" id="410659"/>
    <lineage>
        <taxon>unclassified sequences</taxon>
        <taxon>metagenomes</taxon>
        <taxon>ecological metagenomes</taxon>
    </lineage>
</organism>
<dbReference type="AlphaFoldDB" id="T0ZP20"/>
<reference evidence="2" key="2">
    <citation type="journal article" date="2014" name="ISME J.">
        <title>Microbial stratification in low pH oxic and suboxic macroscopic growths along an acid mine drainage.</title>
        <authorList>
            <person name="Mendez-Garcia C."/>
            <person name="Mesa V."/>
            <person name="Sprenger R.R."/>
            <person name="Richter M."/>
            <person name="Diez M.S."/>
            <person name="Solano J."/>
            <person name="Bargiela R."/>
            <person name="Golyshina O.V."/>
            <person name="Manteca A."/>
            <person name="Ramos J.L."/>
            <person name="Gallego J.R."/>
            <person name="Llorente I."/>
            <person name="Martins Dos Santos V.A."/>
            <person name="Jensen O.N."/>
            <person name="Pelaez A.I."/>
            <person name="Sanchez J."/>
            <person name="Ferrer M."/>
        </authorList>
    </citation>
    <scope>NUCLEOTIDE SEQUENCE</scope>
</reference>
<evidence type="ECO:0000259" key="1">
    <source>
        <dbReference type="Pfam" id="PF01935"/>
    </source>
</evidence>
<dbReference type="InterPro" id="IPR002789">
    <property type="entry name" value="HerA_central"/>
</dbReference>
<accession>T0ZP20</accession>
<proteinExistence type="predicted"/>
<comment type="caution">
    <text evidence="2">The sequence shown here is derived from an EMBL/GenBank/DDBJ whole genome shotgun (WGS) entry which is preliminary data.</text>
</comment>
<sequence>MPAWFDELPARLESLARPTPGRGPRLLVSTSELTTLWPWFGPPEPEPASRSLVGTHQRTGSRVSLDLHGDPDLPNANLAVVAASGAGKSYLAGLLGLEAVRRGHSVVVIDPENEHSNWCRHAGGSYLDLGQSPSICLNVLELGSATEALAAAVDLVSVL</sequence>